<feature type="region of interest" description="Disordered" evidence="1">
    <location>
        <begin position="27"/>
        <end position="60"/>
    </location>
</feature>
<organism evidence="2 3">
    <name type="scientific">Deinococcus detaillensis</name>
    <dbReference type="NCBI Taxonomy" id="2592048"/>
    <lineage>
        <taxon>Bacteria</taxon>
        <taxon>Thermotogati</taxon>
        <taxon>Deinococcota</taxon>
        <taxon>Deinococci</taxon>
        <taxon>Deinococcales</taxon>
        <taxon>Deinococcaceae</taxon>
        <taxon>Deinococcus</taxon>
    </lineage>
</organism>
<name>A0A553UHM6_9DEIO</name>
<feature type="compositionally biased region" description="Low complexity" evidence="1">
    <location>
        <begin position="42"/>
        <end position="53"/>
    </location>
</feature>
<feature type="compositionally biased region" description="Polar residues" evidence="1">
    <location>
        <begin position="27"/>
        <end position="40"/>
    </location>
</feature>
<comment type="caution">
    <text evidence="2">The sequence shown here is derived from an EMBL/GenBank/DDBJ whole genome shotgun (WGS) entry which is preliminary data.</text>
</comment>
<proteinExistence type="predicted"/>
<dbReference type="AlphaFoldDB" id="A0A553UHM6"/>
<dbReference type="OrthoDB" id="71675at2"/>
<accession>A0A553UHM6</accession>
<keyword evidence="3" id="KW-1185">Reference proteome</keyword>
<evidence type="ECO:0000256" key="1">
    <source>
        <dbReference type="SAM" id="MobiDB-lite"/>
    </source>
</evidence>
<protein>
    <submittedName>
        <fullName evidence="2">Uncharacterized protein</fullName>
    </submittedName>
</protein>
<evidence type="ECO:0000313" key="3">
    <source>
        <dbReference type="Proteomes" id="UP000316092"/>
    </source>
</evidence>
<gene>
    <name evidence="2" type="ORF">FNU79_17730</name>
</gene>
<dbReference type="RefSeq" id="WP_143722127.1">
    <property type="nucleotide sequence ID" value="NZ_VKDB01000040.1"/>
</dbReference>
<dbReference type="Proteomes" id="UP000316092">
    <property type="component" value="Unassembled WGS sequence"/>
</dbReference>
<dbReference type="EMBL" id="VKDB01000040">
    <property type="protein sequence ID" value="TSA79531.1"/>
    <property type="molecule type" value="Genomic_DNA"/>
</dbReference>
<evidence type="ECO:0000313" key="2">
    <source>
        <dbReference type="EMBL" id="TSA79531.1"/>
    </source>
</evidence>
<sequence>MHSLLTEVLDRARAAVLSNAAQLPTAPQQLTKWQTQTRTENAARAAPLLSLRPTEPPPPRMLASYPDATTVQAERTLTKGQARLWVILHRLAVDVGRERGYTATPHHVAYHCPALTIAGALGYTDRHIRTLAAGLERAGLLDCGGHAQQIGARSLYDGTLWGVLTVASSEPPRLRAEDWRHNWRPDFGDDVVGKTGAAAETSELLSKSAEPEEHYRAAKRRAAAPSASSAPLCPSSEQVNPASFRGVIDGIAALWRLHSSKRPRAVGALASQIAGALAEPERRRYWCQVLWQALTAQDAGAIGGLSALTAQFDRLAVDLRENAPWKSPGAILAARWKGAQ</sequence>
<feature type="region of interest" description="Disordered" evidence="1">
    <location>
        <begin position="201"/>
        <end position="221"/>
    </location>
</feature>
<reference evidence="2 3" key="1">
    <citation type="submission" date="2019-07" db="EMBL/GenBank/DDBJ databases">
        <title>Deinococcus detaillus sp. nov., isolated from humus soil in Antarctica.</title>
        <authorList>
            <person name="Zhang K."/>
        </authorList>
    </citation>
    <scope>NUCLEOTIDE SEQUENCE [LARGE SCALE GENOMIC DNA]</scope>
    <source>
        <strain evidence="2 3">H1</strain>
    </source>
</reference>